<evidence type="ECO:0000313" key="3">
    <source>
        <dbReference type="Proteomes" id="UP000221568"/>
    </source>
</evidence>
<accession>A0A7Z1HP57</accession>
<comment type="caution">
    <text evidence="2">The sequence shown here is derived from an EMBL/GenBank/DDBJ whole genome shotgun (WGS) entry which is preliminary data.</text>
</comment>
<proteinExistence type="predicted"/>
<evidence type="ECO:0000256" key="1">
    <source>
        <dbReference type="SAM" id="MobiDB-lite"/>
    </source>
</evidence>
<protein>
    <submittedName>
        <fullName evidence="2">Toxin-antitoxin system, antitoxin component</fullName>
    </submittedName>
</protein>
<dbReference type="Proteomes" id="UP000221568">
    <property type="component" value="Unassembled WGS sequence"/>
</dbReference>
<reference evidence="2 3" key="1">
    <citation type="submission" date="2017-10" db="EMBL/GenBank/DDBJ databases">
        <title>Characterization of the Virulence Potential of Salmonella enterica Isolates Carrying Incompatibility Group FIB Plasmids using Caco-2 Intestinal Epithelial Cells.</title>
        <authorList>
            <person name="Sanad Y."/>
            <person name="Khajanchi B."/>
            <person name="Deck J."/>
            <person name="Cox J."/>
            <person name="Thaker R."/>
            <person name="Han J."/>
            <person name="Nayak R."/>
            <person name="Foley S."/>
        </authorList>
    </citation>
    <scope>NUCLEOTIDE SEQUENCE [LARGE SCALE GENOMIC DNA]</scope>
    <source>
        <strain evidence="2 3">SE853</strain>
    </source>
</reference>
<evidence type="ECO:0000313" key="2">
    <source>
        <dbReference type="EMBL" id="PHP46523.1"/>
    </source>
</evidence>
<dbReference type="AlphaFoldDB" id="A0A7Z1HP57"/>
<feature type="non-terminal residue" evidence="2">
    <location>
        <position position="50"/>
    </location>
</feature>
<organism evidence="2 3">
    <name type="scientific">Salmonella dublin</name>
    <dbReference type="NCBI Taxonomy" id="98360"/>
    <lineage>
        <taxon>Bacteria</taxon>
        <taxon>Pseudomonadati</taxon>
        <taxon>Pseudomonadota</taxon>
        <taxon>Gammaproteobacteria</taxon>
        <taxon>Enterobacterales</taxon>
        <taxon>Enterobacteriaceae</taxon>
        <taxon>Salmonella</taxon>
    </lineage>
</organism>
<gene>
    <name evidence="2" type="ORF">CR088_27040</name>
</gene>
<dbReference type="EMBL" id="PDOM01000181">
    <property type="protein sequence ID" value="PHP46523.1"/>
    <property type="molecule type" value="Genomic_DNA"/>
</dbReference>
<name>A0A7Z1HP57_SALDU</name>
<feature type="region of interest" description="Disordered" evidence="1">
    <location>
        <begin position="25"/>
        <end position="50"/>
    </location>
</feature>
<sequence>MSMVKHKRGNASALSAQHEAELKALAKKSDDEIDYSDIPASEDGQWSEAV</sequence>